<organism evidence="10 12">
    <name type="scientific">Aneurinibacillus migulanus</name>
    <name type="common">Bacillus migulanus</name>
    <dbReference type="NCBI Taxonomy" id="47500"/>
    <lineage>
        <taxon>Bacteria</taxon>
        <taxon>Bacillati</taxon>
        <taxon>Bacillota</taxon>
        <taxon>Bacilli</taxon>
        <taxon>Bacillales</taxon>
        <taxon>Paenibacillaceae</taxon>
        <taxon>Aneurinibacillus group</taxon>
        <taxon>Aneurinibacillus</taxon>
    </lineage>
</organism>
<dbReference type="Proteomes" id="UP000182836">
    <property type="component" value="Unassembled WGS sequence"/>
</dbReference>
<evidence type="ECO:0000256" key="8">
    <source>
        <dbReference type="SAM" id="Coils"/>
    </source>
</evidence>
<keyword evidence="6" id="KW-0472">Membrane</keyword>
<dbReference type="GeneID" id="42304131"/>
<evidence type="ECO:0000256" key="5">
    <source>
        <dbReference type="ARBA" id="ARBA00022692"/>
    </source>
</evidence>
<evidence type="ECO:0000256" key="6">
    <source>
        <dbReference type="ARBA" id="ARBA00023136"/>
    </source>
</evidence>
<dbReference type="PANTHER" id="PTHR30026:SF20">
    <property type="entry name" value="OUTER MEMBRANE PROTEIN TOLC"/>
    <property type="match status" value="1"/>
</dbReference>
<dbReference type="Gene3D" id="1.20.1600.10">
    <property type="entry name" value="Outer membrane efflux proteins (OEP)"/>
    <property type="match status" value="2"/>
</dbReference>
<dbReference type="GO" id="GO:0009279">
    <property type="term" value="C:cell outer membrane"/>
    <property type="evidence" value="ECO:0007669"/>
    <property type="project" value="UniProtKB-SubCell"/>
</dbReference>
<dbReference type="GO" id="GO:0015288">
    <property type="term" value="F:porin activity"/>
    <property type="evidence" value="ECO:0007669"/>
    <property type="project" value="TreeGrafter"/>
</dbReference>
<reference evidence="10 12" key="1">
    <citation type="submission" date="2015-07" db="EMBL/GenBank/DDBJ databases">
        <title>Fjat-14205 dsm 2895.</title>
        <authorList>
            <person name="Liu B."/>
            <person name="Wang J."/>
            <person name="Zhu Y."/>
            <person name="Liu G."/>
            <person name="Chen Q."/>
            <person name="Chen Z."/>
            <person name="Lan J."/>
            <person name="Che J."/>
            <person name="Ge C."/>
            <person name="Shi H."/>
            <person name="Pan Z."/>
            <person name="Liu X."/>
        </authorList>
    </citation>
    <scope>NUCLEOTIDE SEQUENCE [LARGE SCALE GENOMIC DNA]</scope>
    <source>
        <strain evidence="10 12">DSM 2895</strain>
    </source>
</reference>
<keyword evidence="8" id="KW-0175">Coiled coil</keyword>
<feature type="chain" id="PRO_5010414657" evidence="9">
    <location>
        <begin position="24"/>
        <end position="362"/>
    </location>
</feature>
<dbReference type="PANTHER" id="PTHR30026">
    <property type="entry name" value="OUTER MEMBRANE PROTEIN TOLC"/>
    <property type="match status" value="1"/>
</dbReference>
<dbReference type="SUPFAM" id="SSF56954">
    <property type="entry name" value="Outer membrane efflux proteins (OEP)"/>
    <property type="match status" value="1"/>
</dbReference>
<accession>A0A0D1W1Q6</accession>
<comment type="subcellular location">
    <subcellularLocation>
        <location evidence="1">Cell outer membrane</location>
    </subcellularLocation>
</comment>
<protein>
    <submittedName>
        <fullName evidence="11">Outer membrane protein TolC</fullName>
    </submittedName>
</protein>
<keyword evidence="4" id="KW-1134">Transmembrane beta strand</keyword>
<dbReference type="EMBL" id="FNED01000004">
    <property type="protein sequence ID" value="SDI46783.1"/>
    <property type="molecule type" value="Genomic_DNA"/>
</dbReference>
<evidence type="ECO:0000313" key="13">
    <source>
        <dbReference type="Proteomes" id="UP000182836"/>
    </source>
</evidence>
<dbReference type="GO" id="GO:1990281">
    <property type="term" value="C:efflux pump complex"/>
    <property type="evidence" value="ECO:0007669"/>
    <property type="project" value="TreeGrafter"/>
</dbReference>
<dbReference type="Pfam" id="PF02321">
    <property type="entry name" value="OEP"/>
    <property type="match status" value="1"/>
</dbReference>
<evidence type="ECO:0000256" key="9">
    <source>
        <dbReference type="SAM" id="SignalP"/>
    </source>
</evidence>
<evidence type="ECO:0000313" key="10">
    <source>
        <dbReference type="EMBL" id="KON94574.1"/>
    </source>
</evidence>
<dbReference type="Proteomes" id="UP000037269">
    <property type="component" value="Unassembled WGS sequence"/>
</dbReference>
<evidence type="ECO:0000256" key="1">
    <source>
        <dbReference type="ARBA" id="ARBA00004442"/>
    </source>
</evidence>
<keyword evidence="7" id="KW-0998">Cell outer membrane</keyword>
<dbReference type="GO" id="GO:0015562">
    <property type="term" value="F:efflux transmembrane transporter activity"/>
    <property type="evidence" value="ECO:0007669"/>
    <property type="project" value="InterPro"/>
</dbReference>
<keyword evidence="9" id="KW-0732">Signal</keyword>
<sequence length="362" mass="40326">MKKAASLLLSASLLFPFATLSHAADGLTYQEAINKALGVSNQVKNTELDIERKLEDVQKSADNIRFMPAEASASPEGDQAFTAYIARGVAYDTSKQSLTTQKDTIAYDVRKAYNKILQEQEKKKFADLSEQNARTQSQIAFLKQQAGMAGKLEADRSEKLYAAEQKNNAVNETNLNNAYEAFNQLLKLDPKERPVLEERPEYKPLGKVDVEWHIARVNKENPTLFQADKGIDLARLDIDLYDPQRSDTTYRAKKIDIEKAKTGYSIAKEGTEQAIRDIYANIRALEEQHKALEANLAVAQDAVHLAQVQFDVGIGTKADLEAAELKVAELKQKQFEIIVNHDNLVQAFNKPWVLASGGGAQK</sequence>
<proteinExistence type="inferred from homology"/>
<evidence type="ECO:0000313" key="12">
    <source>
        <dbReference type="Proteomes" id="UP000037269"/>
    </source>
</evidence>
<evidence type="ECO:0000256" key="3">
    <source>
        <dbReference type="ARBA" id="ARBA00022448"/>
    </source>
</evidence>
<dbReference type="PATRIC" id="fig|47500.8.peg.2902"/>
<dbReference type="InterPro" id="IPR051906">
    <property type="entry name" value="TolC-like"/>
</dbReference>
<evidence type="ECO:0000256" key="7">
    <source>
        <dbReference type="ARBA" id="ARBA00023237"/>
    </source>
</evidence>
<dbReference type="RefSeq" id="WP_043067620.1">
    <property type="nucleotide sequence ID" value="NZ_BJOA01000283.1"/>
</dbReference>
<reference evidence="11 13" key="2">
    <citation type="submission" date="2016-10" db="EMBL/GenBank/DDBJ databases">
        <authorList>
            <person name="de Groot N.N."/>
        </authorList>
    </citation>
    <scope>NUCLEOTIDE SEQUENCE [LARGE SCALE GENOMIC DNA]</scope>
    <source>
        <strain evidence="11 13">DSM 2895</strain>
    </source>
</reference>
<gene>
    <name evidence="10" type="ORF">AF333_02760</name>
    <name evidence="11" type="ORF">SAMN04487909_104120</name>
</gene>
<evidence type="ECO:0000256" key="2">
    <source>
        <dbReference type="ARBA" id="ARBA00007613"/>
    </source>
</evidence>
<dbReference type="AlphaFoldDB" id="A0A0D1W1Q6"/>
<dbReference type="InterPro" id="IPR003423">
    <property type="entry name" value="OMP_efflux"/>
</dbReference>
<keyword evidence="3" id="KW-0813">Transport</keyword>
<feature type="signal peptide" evidence="9">
    <location>
        <begin position="1"/>
        <end position="23"/>
    </location>
</feature>
<dbReference type="EMBL" id="LGUG01000004">
    <property type="protein sequence ID" value="KON94574.1"/>
    <property type="molecule type" value="Genomic_DNA"/>
</dbReference>
<keyword evidence="12" id="KW-1185">Reference proteome</keyword>
<dbReference type="STRING" id="47500.AF333_02760"/>
<feature type="coiled-coil region" evidence="8">
    <location>
        <begin position="268"/>
        <end position="302"/>
    </location>
</feature>
<dbReference type="OrthoDB" id="1954422at2"/>
<comment type="similarity">
    <text evidence="2">Belongs to the outer membrane factor (OMF) (TC 1.B.17) family.</text>
</comment>
<evidence type="ECO:0000313" key="11">
    <source>
        <dbReference type="EMBL" id="SDI46783.1"/>
    </source>
</evidence>
<feature type="coiled-coil region" evidence="8">
    <location>
        <begin position="118"/>
        <end position="145"/>
    </location>
</feature>
<name>A0A0D1W1Q6_ANEMI</name>
<evidence type="ECO:0000256" key="4">
    <source>
        <dbReference type="ARBA" id="ARBA00022452"/>
    </source>
</evidence>
<keyword evidence="5" id="KW-0812">Transmembrane</keyword>